<evidence type="ECO:0000256" key="2">
    <source>
        <dbReference type="SAM" id="MobiDB-lite"/>
    </source>
</evidence>
<proteinExistence type="predicted"/>
<name>A0A6L2KYF5_TANCI</name>
<comment type="caution">
    <text evidence="3">The sequence shown here is derived from an EMBL/GenBank/DDBJ whole genome shotgun (WGS) entry which is preliminary data.</text>
</comment>
<sequence length="274" mass="30896">MGDIIAQTRFENVFKLSNDSLLVKVNTLQSDEDRMKLNELMELCTKLQSRVLDLEKTKTTQALEITSLKRRVKKLERKQMSRTYMLKRLYKVSLIARVDSSKDEQSLSEDASKHEMKINDIDADEDITLVNDHDDAKMFDVNDLHGEEVSTAGEVNVASIAITVSSVATITTEEMTLAQALVEIKTLKPKAKGIVLQEPSESITTTTTTTIISSKKSQDKGKAIMIEELVKPKKKDQIRLNEEAALKLQAEFDEEQKNCKRKNSGHQNSRPSIL</sequence>
<feature type="compositionally biased region" description="Polar residues" evidence="2">
    <location>
        <begin position="265"/>
        <end position="274"/>
    </location>
</feature>
<keyword evidence="1" id="KW-0175">Coiled coil</keyword>
<accession>A0A6L2KYF5</accession>
<protein>
    <submittedName>
        <fullName evidence="3">Uncharacterized protein</fullName>
    </submittedName>
</protein>
<organism evidence="3">
    <name type="scientific">Tanacetum cinerariifolium</name>
    <name type="common">Dalmatian daisy</name>
    <name type="synonym">Chrysanthemum cinerariifolium</name>
    <dbReference type="NCBI Taxonomy" id="118510"/>
    <lineage>
        <taxon>Eukaryota</taxon>
        <taxon>Viridiplantae</taxon>
        <taxon>Streptophyta</taxon>
        <taxon>Embryophyta</taxon>
        <taxon>Tracheophyta</taxon>
        <taxon>Spermatophyta</taxon>
        <taxon>Magnoliopsida</taxon>
        <taxon>eudicotyledons</taxon>
        <taxon>Gunneridae</taxon>
        <taxon>Pentapetalae</taxon>
        <taxon>asterids</taxon>
        <taxon>campanulids</taxon>
        <taxon>Asterales</taxon>
        <taxon>Asteraceae</taxon>
        <taxon>Asteroideae</taxon>
        <taxon>Anthemideae</taxon>
        <taxon>Anthemidinae</taxon>
        <taxon>Tanacetum</taxon>
    </lineage>
</organism>
<evidence type="ECO:0000313" key="3">
    <source>
        <dbReference type="EMBL" id="GEU53055.1"/>
    </source>
</evidence>
<gene>
    <name evidence="3" type="ORF">Tci_025033</name>
</gene>
<feature type="region of interest" description="Disordered" evidence="2">
    <location>
        <begin position="255"/>
        <end position="274"/>
    </location>
</feature>
<dbReference type="InterPro" id="IPR038077">
    <property type="entry name" value="Troponin_sf"/>
</dbReference>
<reference evidence="3" key="1">
    <citation type="journal article" date="2019" name="Sci. Rep.">
        <title>Draft genome of Tanacetum cinerariifolium, the natural source of mosquito coil.</title>
        <authorList>
            <person name="Yamashiro T."/>
            <person name="Shiraishi A."/>
            <person name="Satake H."/>
            <person name="Nakayama K."/>
        </authorList>
    </citation>
    <scope>NUCLEOTIDE SEQUENCE</scope>
</reference>
<dbReference type="AlphaFoldDB" id="A0A6L2KYF5"/>
<dbReference type="EMBL" id="BKCJ010003112">
    <property type="protein sequence ID" value="GEU53055.1"/>
    <property type="molecule type" value="Genomic_DNA"/>
</dbReference>
<feature type="coiled-coil region" evidence="1">
    <location>
        <begin position="37"/>
        <end position="78"/>
    </location>
</feature>
<evidence type="ECO:0000256" key="1">
    <source>
        <dbReference type="SAM" id="Coils"/>
    </source>
</evidence>
<dbReference type="SUPFAM" id="SSF90250">
    <property type="entry name" value="Troponin coil-coiled subunits"/>
    <property type="match status" value="1"/>
</dbReference>